<accession>A0A643FGR8</accession>
<dbReference type="Proteomes" id="UP000430120">
    <property type="component" value="Unassembled WGS sequence"/>
</dbReference>
<name>A0A643FGR8_IDEDE</name>
<evidence type="ECO:0000313" key="3">
    <source>
        <dbReference type="EMBL" id="KAB0584631.1"/>
    </source>
</evidence>
<dbReference type="CDD" id="cd02966">
    <property type="entry name" value="TlpA_like_family"/>
    <property type="match status" value="1"/>
</dbReference>
<evidence type="ECO:0000313" key="4">
    <source>
        <dbReference type="Proteomes" id="UP000430120"/>
    </source>
</evidence>
<dbReference type="InterPro" id="IPR036249">
    <property type="entry name" value="Thioredoxin-like_sf"/>
</dbReference>
<dbReference type="EMBL" id="VZPB01000005">
    <property type="protein sequence ID" value="KAB0584631.1"/>
    <property type="molecule type" value="Genomic_DNA"/>
</dbReference>
<gene>
    <name evidence="3" type="ORF">F7Q92_03495</name>
</gene>
<dbReference type="AlphaFoldDB" id="A0A643FGR8"/>
<proteinExistence type="predicted"/>
<dbReference type="InterPro" id="IPR006311">
    <property type="entry name" value="TAT_signal"/>
</dbReference>
<dbReference type="Gene3D" id="3.40.30.10">
    <property type="entry name" value="Glutaredoxin"/>
    <property type="match status" value="1"/>
</dbReference>
<dbReference type="InterPro" id="IPR013766">
    <property type="entry name" value="Thioredoxin_domain"/>
</dbReference>
<comment type="caution">
    <text evidence="3">The sequence shown here is derived from an EMBL/GenBank/DDBJ whole genome shotgun (WGS) entry which is preliminary data.</text>
</comment>
<dbReference type="PANTHER" id="PTHR42852">
    <property type="entry name" value="THIOL:DISULFIDE INTERCHANGE PROTEIN DSBE"/>
    <property type="match status" value="1"/>
</dbReference>
<dbReference type="Pfam" id="PF08534">
    <property type="entry name" value="Redoxin"/>
    <property type="match status" value="1"/>
</dbReference>
<protein>
    <submittedName>
        <fullName evidence="3">TlpA family protein disulfide reductase</fullName>
    </submittedName>
</protein>
<dbReference type="PANTHER" id="PTHR42852:SF18">
    <property type="entry name" value="CHROMOSOME UNDETERMINED SCAFFOLD_47, WHOLE GENOME SHOTGUN SEQUENCE"/>
    <property type="match status" value="1"/>
</dbReference>
<organism evidence="3 4">
    <name type="scientific">Ideonella dechloratans</name>
    <dbReference type="NCBI Taxonomy" id="36863"/>
    <lineage>
        <taxon>Bacteria</taxon>
        <taxon>Pseudomonadati</taxon>
        <taxon>Pseudomonadota</taxon>
        <taxon>Betaproteobacteria</taxon>
        <taxon>Burkholderiales</taxon>
        <taxon>Sphaerotilaceae</taxon>
        <taxon>Ideonella</taxon>
    </lineage>
</organism>
<evidence type="ECO:0000259" key="2">
    <source>
        <dbReference type="PROSITE" id="PS51352"/>
    </source>
</evidence>
<dbReference type="SUPFAM" id="SSF52833">
    <property type="entry name" value="Thioredoxin-like"/>
    <property type="match status" value="1"/>
</dbReference>
<dbReference type="PROSITE" id="PS51352">
    <property type="entry name" value="THIOREDOXIN_2"/>
    <property type="match status" value="1"/>
</dbReference>
<dbReference type="InterPro" id="IPR050553">
    <property type="entry name" value="Thioredoxin_ResA/DsbE_sf"/>
</dbReference>
<reference evidence="3 4" key="1">
    <citation type="submission" date="2019-09" db="EMBL/GenBank/DDBJ databases">
        <title>Draft genome sequences of 48 bacterial type strains from the CCUG.</title>
        <authorList>
            <person name="Tunovic T."/>
            <person name="Pineiro-Iglesias B."/>
            <person name="Unosson C."/>
            <person name="Inganas E."/>
            <person name="Ohlen M."/>
            <person name="Cardew S."/>
            <person name="Jensie-Markopoulos S."/>
            <person name="Salva-Serra F."/>
            <person name="Jaen-Luchoro D."/>
            <person name="Karlsson R."/>
            <person name="Svensson-Stadler L."/>
            <person name="Chun J."/>
            <person name="Moore E."/>
        </authorList>
    </citation>
    <scope>NUCLEOTIDE SEQUENCE [LARGE SCALE GENOMIC DNA]</scope>
    <source>
        <strain evidence="3 4">CCUG 30977</strain>
    </source>
</reference>
<sequence>MTGRARARRQQLAQGLKLGLAALTAPWLALPLAHAAEGTEVAGPAPDFDLSGPAGRVQLSALRGKVVYLDFWASWCGPCRQSFPWMNEIQAKLGPRGLQVVGVNVDARTPDAERFLAEVPAHFTVAFDPKGETPRRYAIKGMPTSVLIGADGRIRFVHSGFRPEDRAALEGQLQQALAQAEPLRRGVLA</sequence>
<dbReference type="GO" id="GO:0016491">
    <property type="term" value="F:oxidoreductase activity"/>
    <property type="evidence" value="ECO:0007669"/>
    <property type="project" value="InterPro"/>
</dbReference>
<feature type="domain" description="Thioredoxin" evidence="2">
    <location>
        <begin position="39"/>
        <end position="178"/>
    </location>
</feature>
<feature type="chain" id="PRO_5024886571" evidence="1">
    <location>
        <begin position="36"/>
        <end position="189"/>
    </location>
</feature>
<dbReference type="PROSITE" id="PS51318">
    <property type="entry name" value="TAT"/>
    <property type="match status" value="1"/>
</dbReference>
<keyword evidence="1" id="KW-0732">Signal</keyword>
<feature type="signal peptide" evidence="1">
    <location>
        <begin position="1"/>
        <end position="35"/>
    </location>
</feature>
<dbReference type="OrthoDB" id="9811352at2"/>
<keyword evidence="4" id="KW-1185">Reference proteome</keyword>
<evidence type="ECO:0000256" key="1">
    <source>
        <dbReference type="SAM" id="SignalP"/>
    </source>
</evidence>
<dbReference type="InterPro" id="IPR013740">
    <property type="entry name" value="Redoxin"/>
</dbReference>